<reference evidence="2 3" key="1">
    <citation type="submission" date="2021-03" db="EMBL/GenBank/DDBJ databases">
        <title>Genomic Encyclopedia of Type Strains, Phase III (KMG-III): the genomes of soil and plant-associated and newly described type strains.</title>
        <authorList>
            <person name="Whitman W."/>
        </authorList>
    </citation>
    <scope>NUCLEOTIDE SEQUENCE [LARGE SCALE GENOMIC DNA]</scope>
    <source>
        <strain evidence="2 3">IMMIB AFH-6</strain>
    </source>
</reference>
<gene>
    <name evidence="2" type="ORF">J2851_004416</name>
</gene>
<name>A0ABS4SPZ0_9PROT</name>
<dbReference type="EMBL" id="JAGINP010000017">
    <property type="protein sequence ID" value="MBP2294626.1"/>
    <property type="molecule type" value="Genomic_DNA"/>
</dbReference>
<dbReference type="RefSeq" id="WP_209768875.1">
    <property type="nucleotide sequence ID" value="NZ_JAGINP010000017.1"/>
</dbReference>
<proteinExistence type="predicted"/>
<evidence type="ECO:0000313" key="2">
    <source>
        <dbReference type="EMBL" id="MBP2294626.1"/>
    </source>
</evidence>
<dbReference type="Pfam" id="PF13524">
    <property type="entry name" value="Glyco_trans_1_2"/>
    <property type="match status" value="1"/>
</dbReference>
<comment type="caution">
    <text evidence="2">The sequence shown here is derived from an EMBL/GenBank/DDBJ whole genome shotgun (WGS) entry which is preliminary data.</text>
</comment>
<evidence type="ECO:0000259" key="1">
    <source>
        <dbReference type="Pfam" id="PF13524"/>
    </source>
</evidence>
<keyword evidence="3" id="KW-1185">Reference proteome</keyword>
<organism evidence="2 3">
    <name type="scientific">Azospirillum rugosum</name>
    <dbReference type="NCBI Taxonomy" id="416170"/>
    <lineage>
        <taxon>Bacteria</taxon>
        <taxon>Pseudomonadati</taxon>
        <taxon>Pseudomonadota</taxon>
        <taxon>Alphaproteobacteria</taxon>
        <taxon>Rhodospirillales</taxon>
        <taxon>Azospirillaceae</taxon>
        <taxon>Azospirillum</taxon>
    </lineage>
</organism>
<dbReference type="SUPFAM" id="SSF53756">
    <property type="entry name" value="UDP-Glycosyltransferase/glycogen phosphorylase"/>
    <property type="match status" value="1"/>
</dbReference>
<dbReference type="InterPro" id="IPR055259">
    <property type="entry name" value="YkvP/CgeB_Glyco_trans-like"/>
</dbReference>
<sequence>MRFVIFCHSLVSCWNHGNAHFLRGVVRELQAQHHDVRVLEPADGWSRANLLAEPTGPDTLAAFPRTFPGLTSQLYDPATLDLDEALDGADVVLVHEWTDPSLVAAIGAKRAAGGRFRLLFHDTHHRVVSKPEEMGALDLSAYDGVLAFGEVLRERYLELGWAGRAWTWHEAADTALFHPMPGQPTDGDLVWVGNWGDDERTAELHEFLLEPVRRLGLKGLIHGVRYPDTALSALSDAGIAYRGWLPNHKAPALFARHRVTVHVPRRPYVKALPGIPTIRVFEALASGIPLICAPWHDAEGLFRPGADYLVARDGEAMEKLLRVVLNDRDIAASLVRSGLDTIRRRHTCAHRVDELLAVCQAIGAPALDGVPMRETAKEGIA</sequence>
<dbReference type="Proteomes" id="UP000781958">
    <property type="component" value="Unassembled WGS sequence"/>
</dbReference>
<protein>
    <submittedName>
        <fullName evidence="2">Spore maturation protein CgeB</fullName>
    </submittedName>
</protein>
<dbReference type="Gene3D" id="3.40.50.2000">
    <property type="entry name" value="Glycogen Phosphorylase B"/>
    <property type="match status" value="2"/>
</dbReference>
<feature type="domain" description="Spore protein YkvP/CgeB glycosyl transferase-like" evidence="1">
    <location>
        <begin position="206"/>
        <end position="357"/>
    </location>
</feature>
<accession>A0ABS4SPZ0</accession>
<evidence type="ECO:0000313" key="3">
    <source>
        <dbReference type="Proteomes" id="UP000781958"/>
    </source>
</evidence>